<protein>
    <submittedName>
        <fullName evidence="2">Phage tail protein</fullName>
    </submittedName>
</protein>
<evidence type="ECO:0000313" key="2">
    <source>
        <dbReference type="EMBL" id="MDX8001229.1"/>
    </source>
</evidence>
<organism evidence="2 3">
    <name type="scientific">Xenorhabdus littoralis</name>
    <dbReference type="NCBI Taxonomy" id="2582835"/>
    <lineage>
        <taxon>Bacteria</taxon>
        <taxon>Pseudomonadati</taxon>
        <taxon>Pseudomonadota</taxon>
        <taxon>Gammaproteobacteria</taxon>
        <taxon>Enterobacterales</taxon>
        <taxon>Morganellaceae</taxon>
        <taxon>Xenorhabdus</taxon>
    </lineage>
</organism>
<dbReference type="EMBL" id="VCDP01000200">
    <property type="protein sequence ID" value="MDX8001229.1"/>
    <property type="molecule type" value="Genomic_DNA"/>
</dbReference>
<feature type="non-terminal residue" evidence="2">
    <location>
        <position position="1"/>
    </location>
</feature>
<reference evidence="3" key="1">
    <citation type="journal article" date="2024" name="Toxins">
        <title>Genome Sequence Analysis of Native Xenorhabdus Strains Isolated from Entomopathogenic Nematodes in Argentina.</title>
        <authorList>
            <person name="Palma L."/>
            <person name="Frizzo L."/>
            <person name="Kaiser S."/>
            <person name="Berry C."/>
            <person name="Caballero P."/>
            <person name="Bode H.B."/>
            <person name="Del Valle E.E."/>
        </authorList>
    </citation>
    <scope>NUCLEOTIDE SEQUENCE [LARGE SCALE GENOMIC DNA]</scope>
    <source>
        <strain evidence="3">Reich</strain>
    </source>
</reference>
<dbReference type="Proteomes" id="UP001271640">
    <property type="component" value="Unassembled WGS sequence"/>
</dbReference>
<keyword evidence="3" id="KW-1185">Reference proteome</keyword>
<accession>A0ABU4SRC9</accession>
<evidence type="ECO:0000313" key="3">
    <source>
        <dbReference type="Proteomes" id="UP001271640"/>
    </source>
</evidence>
<proteinExistence type="predicted"/>
<gene>
    <name evidence="2" type="ORF">FE394_19125</name>
</gene>
<dbReference type="Pfam" id="PF25670">
    <property type="entry name" value="Phage_tail_C_2"/>
    <property type="match status" value="1"/>
</dbReference>
<dbReference type="InterPro" id="IPR058008">
    <property type="entry name" value="Gp26_C"/>
</dbReference>
<name>A0ABU4SRC9_9GAMM</name>
<comment type="caution">
    <text evidence="2">The sequence shown here is derived from an EMBL/GenBank/DDBJ whole genome shotgun (WGS) entry which is preliminary data.</text>
</comment>
<evidence type="ECO:0000259" key="1">
    <source>
        <dbReference type="Pfam" id="PF25670"/>
    </source>
</evidence>
<sequence>GEKIYYADGEPCDIPEGCRLDVRVQMPEDSVWNVRGREAAETVSDGEMTEQVR</sequence>
<feature type="domain" description="Phage tail protein C-terminal" evidence="1">
    <location>
        <begin position="6"/>
        <end position="28"/>
    </location>
</feature>